<dbReference type="GO" id="GO:0015891">
    <property type="term" value="P:siderophore transport"/>
    <property type="evidence" value="ECO:0007669"/>
    <property type="project" value="InterPro"/>
</dbReference>
<evidence type="ECO:0000313" key="19">
    <source>
        <dbReference type="EMBL" id="GGG75805.1"/>
    </source>
</evidence>
<comment type="similarity">
    <text evidence="2 14 15">Belongs to the TonB-dependent receptor family.</text>
</comment>
<dbReference type="PANTHER" id="PTHR32552:SF68">
    <property type="entry name" value="FERRICHROME OUTER MEMBRANE TRANSPORTER_PHAGE RECEPTOR"/>
    <property type="match status" value="1"/>
</dbReference>
<dbReference type="InterPro" id="IPR000531">
    <property type="entry name" value="Beta-barrel_TonB"/>
</dbReference>
<name>A0A917HDU2_9SPHI</name>
<dbReference type="Gene3D" id="2.40.170.20">
    <property type="entry name" value="TonB-dependent receptor, beta-barrel domain"/>
    <property type="match status" value="1"/>
</dbReference>
<evidence type="ECO:0000256" key="5">
    <source>
        <dbReference type="ARBA" id="ARBA00022496"/>
    </source>
</evidence>
<dbReference type="SUPFAM" id="SSF56935">
    <property type="entry name" value="Porins"/>
    <property type="match status" value="1"/>
</dbReference>
<dbReference type="Pfam" id="PF00593">
    <property type="entry name" value="TonB_dep_Rec_b-barrel"/>
    <property type="match status" value="1"/>
</dbReference>
<evidence type="ECO:0000256" key="15">
    <source>
        <dbReference type="RuleBase" id="RU003357"/>
    </source>
</evidence>
<reference evidence="19" key="1">
    <citation type="journal article" date="2014" name="Int. J. Syst. Evol. Microbiol.">
        <title>Complete genome sequence of Corynebacterium casei LMG S-19264T (=DSM 44701T), isolated from a smear-ripened cheese.</title>
        <authorList>
            <consortium name="US DOE Joint Genome Institute (JGI-PGF)"/>
            <person name="Walter F."/>
            <person name="Albersmeier A."/>
            <person name="Kalinowski J."/>
            <person name="Ruckert C."/>
        </authorList>
    </citation>
    <scope>NUCLEOTIDE SEQUENCE</scope>
    <source>
        <strain evidence="19">CGMCC 1.12195</strain>
    </source>
</reference>
<dbReference type="InterPro" id="IPR036942">
    <property type="entry name" value="Beta-barrel_TonB_sf"/>
</dbReference>
<keyword evidence="7 16" id="KW-0732">Signal</keyword>
<dbReference type="Pfam" id="PF07715">
    <property type="entry name" value="Plug"/>
    <property type="match status" value="1"/>
</dbReference>
<dbReference type="Gene3D" id="2.60.40.1120">
    <property type="entry name" value="Carboxypeptidase-like, regulatory domain"/>
    <property type="match status" value="1"/>
</dbReference>
<evidence type="ECO:0000256" key="9">
    <source>
        <dbReference type="ARBA" id="ARBA00023065"/>
    </source>
</evidence>
<dbReference type="InterPro" id="IPR037066">
    <property type="entry name" value="Plug_dom_sf"/>
</dbReference>
<dbReference type="AlphaFoldDB" id="A0A917HDU2"/>
<dbReference type="GO" id="GO:0015344">
    <property type="term" value="F:siderophore uptake transmembrane transporter activity"/>
    <property type="evidence" value="ECO:0007669"/>
    <property type="project" value="TreeGrafter"/>
</dbReference>
<sequence length="802" mass="88520">MGTVKQLIVLFLLAFSGLYQGHAQEGKHVVIIGRVTTSNGLPADRVSVTVAGTPFGTQTGTNGDYRIELSQTGGITLEVSALGIAKQSKAITVNLGQTYTQDFTINITSQQLEEVLISKNRGNYNVLTPSPTLRLDAPLIEIPQNIQVVSGKALADQQVISMSDGLIRNVSGAVRLEHWGNLYTNISMRGTQIQAFRNGFNVVASYWGPLTEDMSFVDHIEFVKGPAGFMLSNGDPSGSYNVVTKKPTGETKGEATLTVGEYDLYRASLDLDGKLNKSGRLLYRFNASAQTKGSHRANEFDNRYAVAPVVSYQVDEKTKVTAEYTLQYANMSDVGSYYVFGPTPGKYASLPRDFTMMPTGLEPTNIKDQTFLVNLTHDIDTNWWITAQGYYLLYDQVGSSMWPASEMTDDGKIIRGVGVWDALSEMSLGQVFVNGNLTTGAVQHRILVGIDVGKKNYLADWGQSHALDTANGGEFDVHNPNLGVPSNGYPSFDRITSLEARAALAGGAMAQSYKGIYLQDELGFFDNQLRLTLAGRFTSVSQSAYGAAPEKASHFTPRIGLSWSVDKHTALYALYDQAFVPQSGRIYDGGKVKPITGNNQEVGLKRDWMDGAWNTSVSVYRILRENELTPDPNRPPTENYSIVLGQKAARGIEFDVHGRLAPGLDLVANYAYTNAEVTEVADGVTVYEVGDDLFGYAANTANAWLAYRIQRGTLKNLGASVGFTWLWDRKTDNWDESDVRLPDYFKLDAGLFWENDKLRVTANLFNLLDEYLYTGSYYSWNNAFYWQSETPRNLRLSIGYKF</sequence>
<evidence type="ECO:0000256" key="10">
    <source>
        <dbReference type="ARBA" id="ARBA00023077"/>
    </source>
</evidence>
<keyword evidence="4 14" id="KW-1134">Transmembrane beta strand</keyword>
<keyword evidence="8" id="KW-0408">Iron</keyword>
<evidence type="ECO:0000256" key="11">
    <source>
        <dbReference type="ARBA" id="ARBA00023136"/>
    </source>
</evidence>
<evidence type="ECO:0000256" key="7">
    <source>
        <dbReference type="ARBA" id="ARBA00022729"/>
    </source>
</evidence>
<comment type="caution">
    <text evidence="19">The sequence shown here is derived from an EMBL/GenBank/DDBJ whole genome shotgun (WGS) entry which is preliminary data.</text>
</comment>
<gene>
    <name evidence="19" type="ORF">GCM10007415_04290</name>
</gene>
<dbReference type="Gene3D" id="2.170.130.10">
    <property type="entry name" value="TonB-dependent receptor, plug domain"/>
    <property type="match status" value="1"/>
</dbReference>
<keyword evidence="10 15" id="KW-0798">TonB box</keyword>
<keyword evidence="9" id="KW-0406">Ion transport</keyword>
<dbReference type="PROSITE" id="PS52016">
    <property type="entry name" value="TONB_DEPENDENT_REC_3"/>
    <property type="match status" value="1"/>
</dbReference>
<protein>
    <submittedName>
        <fullName evidence="19">Ferrichrome-iron receptor</fullName>
    </submittedName>
</protein>
<dbReference type="GO" id="GO:0038023">
    <property type="term" value="F:signaling receptor activity"/>
    <property type="evidence" value="ECO:0007669"/>
    <property type="project" value="InterPro"/>
</dbReference>
<evidence type="ECO:0000256" key="3">
    <source>
        <dbReference type="ARBA" id="ARBA00022448"/>
    </source>
</evidence>
<dbReference type="NCBIfam" id="TIGR01783">
    <property type="entry name" value="TonB-siderophor"/>
    <property type="match status" value="1"/>
</dbReference>
<dbReference type="SUPFAM" id="SSF49464">
    <property type="entry name" value="Carboxypeptidase regulatory domain-like"/>
    <property type="match status" value="1"/>
</dbReference>
<keyword evidence="12 19" id="KW-0675">Receptor</keyword>
<keyword evidence="5" id="KW-0410">Iron transport</keyword>
<evidence type="ECO:0000256" key="6">
    <source>
        <dbReference type="ARBA" id="ARBA00022692"/>
    </source>
</evidence>
<dbReference type="InterPro" id="IPR010917">
    <property type="entry name" value="TonB_rcpt_CS"/>
</dbReference>
<evidence type="ECO:0000256" key="16">
    <source>
        <dbReference type="SAM" id="SignalP"/>
    </source>
</evidence>
<feature type="domain" description="TonB-dependent receptor-like beta-barrel" evidence="17">
    <location>
        <begin position="338"/>
        <end position="767"/>
    </location>
</feature>
<accession>A0A917HDU2</accession>
<proteinExistence type="inferred from homology"/>
<dbReference type="InterPro" id="IPR008969">
    <property type="entry name" value="CarboxyPept-like_regulatory"/>
</dbReference>
<evidence type="ECO:0000259" key="18">
    <source>
        <dbReference type="Pfam" id="PF07715"/>
    </source>
</evidence>
<dbReference type="RefSeq" id="WP_188504289.1">
    <property type="nucleotide sequence ID" value="NZ_BMER01000001.1"/>
</dbReference>
<evidence type="ECO:0000256" key="14">
    <source>
        <dbReference type="PROSITE-ProRule" id="PRU01360"/>
    </source>
</evidence>
<keyword evidence="6 14" id="KW-0812">Transmembrane</keyword>
<comment type="subcellular location">
    <subcellularLocation>
        <location evidence="1 14">Cell outer membrane</location>
        <topology evidence="1 14">Multi-pass membrane protein</topology>
    </subcellularLocation>
</comment>
<organism evidence="19 20">
    <name type="scientific">Parapedobacter pyrenivorans</name>
    <dbReference type="NCBI Taxonomy" id="1305674"/>
    <lineage>
        <taxon>Bacteria</taxon>
        <taxon>Pseudomonadati</taxon>
        <taxon>Bacteroidota</taxon>
        <taxon>Sphingobacteriia</taxon>
        <taxon>Sphingobacteriales</taxon>
        <taxon>Sphingobacteriaceae</taxon>
        <taxon>Parapedobacter</taxon>
    </lineage>
</organism>
<dbReference type="PROSITE" id="PS01156">
    <property type="entry name" value="TONB_DEPENDENT_REC_2"/>
    <property type="match status" value="1"/>
</dbReference>
<evidence type="ECO:0000259" key="17">
    <source>
        <dbReference type="Pfam" id="PF00593"/>
    </source>
</evidence>
<dbReference type="GO" id="GO:0009279">
    <property type="term" value="C:cell outer membrane"/>
    <property type="evidence" value="ECO:0007669"/>
    <property type="project" value="UniProtKB-SubCell"/>
</dbReference>
<evidence type="ECO:0000256" key="8">
    <source>
        <dbReference type="ARBA" id="ARBA00023004"/>
    </source>
</evidence>
<evidence type="ECO:0000256" key="4">
    <source>
        <dbReference type="ARBA" id="ARBA00022452"/>
    </source>
</evidence>
<dbReference type="EMBL" id="BMER01000001">
    <property type="protein sequence ID" value="GGG75805.1"/>
    <property type="molecule type" value="Genomic_DNA"/>
</dbReference>
<dbReference type="InterPro" id="IPR010105">
    <property type="entry name" value="TonB_sidphr_rcpt"/>
</dbReference>
<keyword evidence="13 14" id="KW-0998">Cell outer membrane</keyword>
<feature type="signal peptide" evidence="16">
    <location>
        <begin position="1"/>
        <end position="21"/>
    </location>
</feature>
<evidence type="ECO:0000256" key="12">
    <source>
        <dbReference type="ARBA" id="ARBA00023170"/>
    </source>
</evidence>
<dbReference type="Pfam" id="PF13620">
    <property type="entry name" value="CarboxypepD_reg"/>
    <property type="match status" value="1"/>
</dbReference>
<evidence type="ECO:0000256" key="2">
    <source>
        <dbReference type="ARBA" id="ARBA00009810"/>
    </source>
</evidence>
<dbReference type="InterPro" id="IPR039426">
    <property type="entry name" value="TonB-dep_rcpt-like"/>
</dbReference>
<keyword evidence="20" id="KW-1185">Reference proteome</keyword>
<evidence type="ECO:0000313" key="20">
    <source>
        <dbReference type="Proteomes" id="UP000660862"/>
    </source>
</evidence>
<keyword evidence="11 14" id="KW-0472">Membrane</keyword>
<feature type="domain" description="TonB-dependent receptor plug" evidence="18">
    <location>
        <begin position="139"/>
        <end position="238"/>
    </location>
</feature>
<dbReference type="CDD" id="cd01347">
    <property type="entry name" value="ligand_gated_channel"/>
    <property type="match status" value="1"/>
</dbReference>
<feature type="chain" id="PRO_5037801907" evidence="16">
    <location>
        <begin position="22"/>
        <end position="802"/>
    </location>
</feature>
<reference evidence="19" key="2">
    <citation type="submission" date="2020-09" db="EMBL/GenBank/DDBJ databases">
        <authorList>
            <person name="Sun Q."/>
            <person name="Zhou Y."/>
        </authorList>
    </citation>
    <scope>NUCLEOTIDE SEQUENCE</scope>
    <source>
        <strain evidence="19">CGMCC 1.12195</strain>
    </source>
</reference>
<evidence type="ECO:0000256" key="1">
    <source>
        <dbReference type="ARBA" id="ARBA00004571"/>
    </source>
</evidence>
<keyword evidence="3 14" id="KW-0813">Transport</keyword>
<dbReference type="PANTHER" id="PTHR32552">
    <property type="entry name" value="FERRICHROME IRON RECEPTOR-RELATED"/>
    <property type="match status" value="1"/>
</dbReference>
<dbReference type="Proteomes" id="UP000660862">
    <property type="component" value="Unassembled WGS sequence"/>
</dbReference>
<evidence type="ECO:0000256" key="13">
    <source>
        <dbReference type="ARBA" id="ARBA00023237"/>
    </source>
</evidence>
<dbReference type="InterPro" id="IPR012910">
    <property type="entry name" value="Plug_dom"/>
</dbReference>